<protein>
    <submittedName>
        <fullName evidence="1">Uncharacterized protein</fullName>
    </submittedName>
</protein>
<accession>A0AAD3TMI6</accession>
<gene>
    <name evidence="1" type="ORF">Nepgr_033755</name>
</gene>
<evidence type="ECO:0000313" key="1">
    <source>
        <dbReference type="EMBL" id="GMH31911.1"/>
    </source>
</evidence>
<dbReference type="Proteomes" id="UP001279734">
    <property type="component" value="Unassembled WGS sequence"/>
</dbReference>
<keyword evidence="2" id="KW-1185">Reference proteome</keyword>
<sequence>MAGMLIMLRGGCGCTYALKQMMIFDMLLSHDDMLSSRAEQVHGFILGDVEVAIGDLLHYDVVWFRCSYLFGSVKAGDASYYCEFNASMRWRRFACDRSVIGYLAGLDLGPFFLGVTSAAAAGVLQALDRGWNAAALCCYSGWKTSSAL</sequence>
<comment type="caution">
    <text evidence="1">The sequence shown here is derived from an EMBL/GenBank/DDBJ whole genome shotgun (WGS) entry which is preliminary data.</text>
</comment>
<reference evidence="1" key="1">
    <citation type="submission" date="2023-05" db="EMBL/GenBank/DDBJ databases">
        <title>Nepenthes gracilis genome sequencing.</title>
        <authorList>
            <person name="Fukushima K."/>
        </authorList>
    </citation>
    <scope>NUCLEOTIDE SEQUENCE</scope>
    <source>
        <strain evidence="1">SING2019-196</strain>
    </source>
</reference>
<organism evidence="1 2">
    <name type="scientific">Nepenthes gracilis</name>
    <name type="common">Slender pitcher plant</name>
    <dbReference type="NCBI Taxonomy" id="150966"/>
    <lineage>
        <taxon>Eukaryota</taxon>
        <taxon>Viridiplantae</taxon>
        <taxon>Streptophyta</taxon>
        <taxon>Embryophyta</taxon>
        <taxon>Tracheophyta</taxon>
        <taxon>Spermatophyta</taxon>
        <taxon>Magnoliopsida</taxon>
        <taxon>eudicotyledons</taxon>
        <taxon>Gunneridae</taxon>
        <taxon>Pentapetalae</taxon>
        <taxon>Caryophyllales</taxon>
        <taxon>Nepenthaceae</taxon>
        <taxon>Nepenthes</taxon>
    </lineage>
</organism>
<name>A0AAD3TMI6_NEPGR</name>
<dbReference type="EMBL" id="BSYO01000044">
    <property type="protein sequence ID" value="GMH31911.1"/>
    <property type="molecule type" value="Genomic_DNA"/>
</dbReference>
<evidence type="ECO:0000313" key="2">
    <source>
        <dbReference type="Proteomes" id="UP001279734"/>
    </source>
</evidence>
<proteinExistence type="predicted"/>
<dbReference type="AlphaFoldDB" id="A0AAD3TMI6"/>